<reference evidence="1" key="1">
    <citation type="submission" date="2020-08" db="EMBL/GenBank/DDBJ databases">
        <title>Multicomponent nature underlies the extraordinary mechanical properties of spider dragline silk.</title>
        <authorList>
            <person name="Kono N."/>
            <person name="Nakamura H."/>
            <person name="Mori M."/>
            <person name="Yoshida Y."/>
            <person name="Ohtoshi R."/>
            <person name="Malay A.D."/>
            <person name="Moran D.A.P."/>
            <person name="Tomita M."/>
            <person name="Numata K."/>
            <person name="Arakawa K."/>
        </authorList>
    </citation>
    <scope>NUCLEOTIDE SEQUENCE</scope>
</reference>
<name>A0A8X6V964_TRICX</name>
<protein>
    <submittedName>
        <fullName evidence="1">Uncharacterized protein</fullName>
    </submittedName>
</protein>
<sequence>MPLDNKCRIGPLAGAPPDTCAVVISTETESGFITEDDTSPVCHTPSCPRSAKIQSTLPMMWGQWQAS</sequence>
<dbReference type="EMBL" id="BMAU01021291">
    <property type="protein sequence ID" value="GFY09622.1"/>
    <property type="molecule type" value="Genomic_DNA"/>
</dbReference>
<evidence type="ECO:0000313" key="1">
    <source>
        <dbReference type="EMBL" id="GFY09622.1"/>
    </source>
</evidence>
<evidence type="ECO:0000313" key="2">
    <source>
        <dbReference type="Proteomes" id="UP000887159"/>
    </source>
</evidence>
<accession>A0A8X6V964</accession>
<organism evidence="1 2">
    <name type="scientific">Trichonephila clavipes</name>
    <name type="common">Golden silk orbweaver</name>
    <name type="synonym">Nephila clavipes</name>
    <dbReference type="NCBI Taxonomy" id="2585209"/>
    <lineage>
        <taxon>Eukaryota</taxon>
        <taxon>Metazoa</taxon>
        <taxon>Ecdysozoa</taxon>
        <taxon>Arthropoda</taxon>
        <taxon>Chelicerata</taxon>
        <taxon>Arachnida</taxon>
        <taxon>Araneae</taxon>
        <taxon>Araneomorphae</taxon>
        <taxon>Entelegynae</taxon>
        <taxon>Araneoidea</taxon>
        <taxon>Nephilidae</taxon>
        <taxon>Trichonephila</taxon>
    </lineage>
</organism>
<gene>
    <name evidence="1" type="primary">AVEN_222121_1</name>
    <name evidence="1" type="ORF">TNCV_381171</name>
</gene>
<comment type="caution">
    <text evidence="1">The sequence shown here is derived from an EMBL/GenBank/DDBJ whole genome shotgun (WGS) entry which is preliminary data.</text>
</comment>
<dbReference type="AlphaFoldDB" id="A0A8X6V964"/>
<keyword evidence="2" id="KW-1185">Reference proteome</keyword>
<proteinExistence type="predicted"/>
<dbReference type="Proteomes" id="UP000887159">
    <property type="component" value="Unassembled WGS sequence"/>
</dbReference>